<accession>A0A7C2ZI20</accession>
<name>A0A7C2ZI20_9AQUI</name>
<reference evidence="2" key="1">
    <citation type="journal article" date="2020" name="mSystems">
        <title>Genome- and Community-Level Interaction Insights into Carbon Utilization and Element Cycling Functions of Hydrothermarchaeota in Hydrothermal Sediment.</title>
        <authorList>
            <person name="Zhou Z."/>
            <person name="Liu Y."/>
            <person name="Xu W."/>
            <person name="Pan J."/>
            <person name="Luo Z.H."/>
            <person name="Li M."/>
        </authorList>
    </citation>
    <scope>NUCLEOTIDE SEQUENCE [LARGE SCALE GENOMIC DNA]</scope>
    <source>
        <strain evidence="2">SpSt-132</strain>
    </source>
</reference>
<gene>
    <name evidence="2" type="ORF">ENO47_01785</name>
</gene>
<dbReference type="Pfam" id="PF04187">
    <property type="entry name" value="Cofac_haem_bdg"/>
    <property type="match status" value="1"/>
</dbReference>
<organism evidence="2">
    <name type="scientific">Hydrogenobacter sp</name>
    <dbReference type="NCBI Taxonomy" id="2152829"/>
    <lineage>
        <taxon>Bacteria</taxon>
        <taxon>Pseudomonadati</taxon>
        <taxon>Aquificota</taxon>
        <taxon>Aquificia</taxon>
        <taxon>Aquificales</taxon>
        <taxon>Aquificaceae</taxon>
        <taxon>Hydrogenobacter</taxon>
    </lineage>
</organism>
<dbReference type="InterPro" id="IPR007314">
    <property type="entry name" value="Cofac_haem-bd_dom"/>
</dbReference>
<dbReference type="CDD" id="cd14727">
    <property type="entry name" value="ChanN-like"/>
    <property type="match status" value="1"/>
</dbReference>
<comment type="caution">
    <text evidence="2">The sequence shown here is derived from an EMBL/GenBank/DDBJ whole genome shotgun (WGS) entry which is preliminary data.</text>
</comment>
<dbReference type="SUPFAM" id="SSF159501">
    <property type="entry name" value="EreA/ChaN-like"/>
    <property type="match status" value="1"/>
</dbReference>
<dbReference type="AlphaFoldDB" id="A0A7C2ZI20"/>
<feature type="domain" description="Haem-binding uptake Tiki superfamily ChaN" evidence="1">
    <location>
        <begin position="16"/>
        <end position="212"/>
    </location>
</feature>
<dbReference type="Gene3D" id="3.40.50.11550">
    <property type="match status" value="1"/>
</dbReference>
<sequence>MISSAKSAEVSKDIFDKYQVIFIPEEHTNKEDHRFQLEVIKYLNWRGHKILIAMEMFQQPFQVFLDQYINCQIGEEEMLKKTEYAKRWGFDPALYRDIWKFAKEKAIRIVAINISSELVQKIRNDGLERVRDESLPHPIIDQREEEKQKLRDVLTSHPKVEEKRFFDIQNAWDNGMALAIARLLEEYPKHKVVVLVGKGHAEEYDSGIPRRLKILKPGINIKILKRSQRDFLFSMDFSKDSSSANSIKDPNCKP</sequence>
<protein>
    <recommendedName>
        <fullName evidence="1">Haem-binding uptake Tiki superfamily ChaN domain-containing protein</fullName>
    </recommendedName>
</protein>
<evidence type="ECO:0000259" key="1">
    <source>
        <dbReference type="Pfam" id="PF04187"/>
    </source>
</evidence>
<dbReference type="EMBL" id="DSFP01000024">
    <property type="protein sequence ID" value="HEW45392.1"/>
    <property type="molecule type" value="Genomic_DNA"/>
</dbReference>
<evidence type="ECO:0000313" key="2">
    <source>
        <dbReference type="EMBL" id="HEW45392.1"/>
    </source>
</evidence>
<proteinExistence type="predicted"/>